<accession>A0A8X6SUD2</accession>
<organism evidence="1 2">
    <name type="scientific">Trichonephila clavipes</name>
    <name type="common">Golden silk orbweaver</name>
    <name type="synonym">Nephila clavipes</name>
    <dbReference type="NCBI Taxonomy" id="2585209"/>
    <lineage>
        <taxon>Eukaryota</taxon>
        <taxon>Metazoa</taxon>
        <taxon>Ecdysozoa</taxon>
        <taxon>Arthropoda</taxon>
        <taxon>Chelicerata</taxon>
        <taxon>Arachnida</taxon>
        <taxon>Araneae</taxon>
        <taxon>Araneomorphae</taxon>
        <taxon>Entelegynae</taxon>
        <taxon>Araneoidea</taxon>
        <taxon>Nephilidae</taxon>
        <taxon>Trichonephila</taxon>
    </lineage>
</organism>
<gene>
    <name evidence="1" type="primary">NCL1_15829</name>
    <name evidence="1" type="ORF">TNCV_1572731</name>
</gene>
<dbReference type="EMBL" id="BMAU01021334">
    <property type="protein sequence ID" value="GFY15462.1"/>
    <property type="molecule type" value="Genomic_DNA"/>
</dbReference>
<protein>
    <recommendedName>
        <fullName evidence="3">Retrotransposon gag domain-containing protein</fullName>
    </recommendedName>
</protein>
<dbReference type="PANTHER" id="PTHR45823:SF1">
    <property type="entry name" value="T-SNARE COILED-COIL HOMOLOGY DOMAIN-CONTAINING PROTEIN"/>
    <property type="match status" value="1"/>
</dbReference>
<evidence type="ECO:0000313" key="1">
    <source>
        <dbReference type="EMBL" id="GFY15462.1"/>
    </source>
</evidence>
<name>A0A8X6SUD2_TRICX</name>
<dbReference type="AlphaFoldDB" id="A0A8X6SUD2"/>
<proteinExistence type="predicted"/>
<comment type="caution">
    <text evidence="1">The sequence shown here is derived from an EMBL/GenBank/DDBJ whole genome shotgun (WGS) entry which is preliminary data.</text>
</comment>
<dbReference type="Proteomes" id="UP000887159">
    <property type="component" value="Unassembled WGS sequence"/>
</dbReference>
<sequence>MYFQGGHHNERKFVPASPVPMLASPMSVKPFIYDGKTNWEVYKTQFSIISEANGWTEGVKACQLAASLRGEAAEILQTLPDTERLNLNSLYNALDLRLGQKYSKDYARLQMKTSLQKTGESLQEYASETERLVNSTFSDYPATGREIIYLQYFVDEQKDGEIQRAIRMTDVQDLKSDLLYALTLEVANEASCRDHHSIRGARVTVDAPRESPWMKKIKKLKEEIQDLMAQLQNQRRHSTTCWGG</sequence>
<reference evidence="1" key="1">
    <citation type="submission" date="2020-08" db="EMBL/GenBank/DDBJ databases">
        <title>Multicomponent nature underlies the extraordinary mechanical properties of spider dragline silk.</title>
        <authorList>
            <person name="Kono N."/>
            <person name="Nakamura H."/>
            <person name="Mori M."/>
            <person name="Yoshida Y."/>
            <person name="Ohtoshi R."/>
            <person name="Malay A.D."/>
            <person name="Moran D.A.P."/>
            <person name="Tomita M."/>
            <person name="Numata K."/>
            <person name="Arakawa K."/>
        </authorList>
    </citation>
    <scope>NUCLEOTIDE SEQUENCE</scope>
</reference>
<dbReference type="PANTHER" id="PTHR45823">
    <property type="entry name" value="T-SNARE COILED-COIL HOMOLOGY DOMAIN-CONTAINING PROTEIN"/>
    <property type="match status" value="1"/>
</dbReference>
<evidence type="ECO:0008006" key="3">
    <source>
        <dbReference type="Google" id="ProtNLM"/>
    </source>
</evidence>
<evidence type="ECO:0000313" key="2">
    <source>
        <dbReference type="Proteomes" id="UP000887159"/>
    </source>
</evidence>
<keyword evidence="2" id="KW-1185">Reference proteome</keyword>